<protein>
    <recommendedName>
        <fullName evidence="2">SAM domain-containing protein</fullName>
    </recommendedName>
</protein>
<evidence type="ECO:0000313" key="3">
    <source>
        <dbReference type="EMBL" id="KAK7114858.1"/>
    </source>
</evidence>
<name>A0AAN9GNA8_9CAEN</name>
<evidence type="ECO:0000259" key="2">
    <source>
        <dbReference type="PROSITE" id="PS50105"/>
    </source>
</evidence>
<dbReference type="InterPro" id="IPR001660">
    <property type="entry name" value="SAM"/>
</dbReference>
<feature type="domain" description="SAM" evidence="2">
    <location>
        <begin position="64"/>
        <end position="131"/>
    </location>
</feature>
<evidence type="ECO:0000256" key="1">
    <source>
        <dbReference type="SAM" id="MobiDB-lite"/>
    </source>
</evidence>
<dbReference type="Gene3D" id="2.40.70.10">
    <property type="entry name" value="Acid Proteases"/>
    <property type="match status" value="1"/>
</dbReference>
<dbReference type="PROSITE" id="PS50105">
    <property type="entry name" value="SAM_DOMAIN"/>
    <property type="match status" value="2"/>
</dbReference>
<feature type="compositionally biased region" description="Low complexity" evidence="1">
    <location>
        <begin position="317"/>
        <end position="334"/>
    </location>
</feature>
<dbReference type="SUPFAM" id="SSF47769">
    <property type="entry name" value="SAM/Pointed domain"/>
    <property type="match status" value="2"/>
</dbReference>
<comment type="caution">
    <text evidence="3">The sequence shown here is derived from an EMBL/GenBank/DDBJ whole genome shotgun (WGS) entry which is preliminary data.</text>
</comment>
<gene>
    <name evidence="3" type="ORF">V1264_000845</name>
</gene>
<accession>A0AAN9GNA8</accession>
<reference evidence="3 4" key="1">
    <citation type="submission" date="2024-02" db="EMBL/GenBank/DDBJ databases">
        <title>Chromosome-scale genome assembly of the rough periwinkle Littorina saxatilis.</title>
        <authorList>
            <person name="De Jode A."/>
            <person name="Faria R."/>
            <person name="Formenti G."/>
            <person name="Sims Y."/>
            <person name="Smith T.P."/>
            <person name="Tracey A."/>
            <person name="Wood J.M.D."/>
            <person name="Zagrodzka Z.B."/>
            <person name="Johannesson K."/>
            <person name="Butlin R.K."/>
            <person name="Leder E.H."/>
        </authorList>
    </citation>
    <scope>NUCLEOTIDE SEQUENCE [LARGE SCALE GENOMIC DNA]</scope>
    <source>
        <strain evidence="3">Snail1</strain>
        <tissue evidence="3">Muscle</tissue>
    </source>
</reference>
<feature type="compositionally biased region" description="Low complexity" evidence="1">
    <location>
        <begin position="402"/>
        <end position="418"/>
    </location>
</feature>
<dbReference type="SMART" id="SM00454">
    <property type="entry name" value="SAM"/>
    <property type="match status" value="2"/>
</dbReference>
<feature type="domain" description="SAM" evidence="2">
    <location>
        <begin position="1"/>
        <end position="64"/>
    </location>
</feature>
<dbReference type="AlphaFoldDB" id="A0AAN9GNA8"/>
<dbReference type="InterPro" id="IPR021109">
    <property type="entry name" value="Peptidase_aspartic_dom_sf"/>
</dbReference>
<feature type="region of interest" description="Disordered" evidence="1">
    <location>
        <begin position="270"/>
        <end position="487"/>
    </location>
</feature>
<dbReference type="InterPro" id="IPR013761">
    <property type="entry name" value="SAM/pointed_sf"/>
</dbReference>
<feature type="compositionally biased region" description="Low complexity" evidence="1">
    <location>
        <begin position="271"/>
        <end position="285"/>
    </location>
</feature>
<sequence>MASGVKTFLSSIGMGRHFQMFQTRGYDDEADIPYLSSSDLTCIGVSDPMEIIKILKFAKCYKESSEYALVRWLRDHGLEHYMEGFVQSDLTHLSDVAQLNLPSEDLYDELEITLPGHQRRLERAVCALRKKQRQGSSEKEEEDLVTEGWWGFPTYLPNAKYPFLCVHANIKSTRPLATPKSMDFMIDSGSDVSTMREEIIQDLNLEPITTVKSCGVYGSQRTTMYHAYLTIGDCKLEIEVIGSSYDSLGSRVLRHFHHRIDNNRHKWFRASNSSSLNNNTNQESQNSDDDQEEVAETVSIFPSGAQRTASQSETQRNSTVSKSQNSESTSTNSSIDRRGDGGSGGMCGVTGREVSEPFQETEESALHVDETDSLRQQHYTALQTNSSQKRSRGGKIKDSKPLQSSHQALHSSTSSSSLKEFHASPEDSASSGVVRLLTDKSYVQPQDSRQKGSHQGGHLKLSGDGTGSLSFGGERRPKNQNHSHDAT</sequence>
<organism evidence="3 4">
    <name type="scientific">Littorina saxatilis</name>
    <dbReference type="NCBI Taxonomy" id="31220"/>
    <lineage>
        <taxon>Eukaryota</taxon>
        <taxon>Metazoa</taxon>
        <taxon>Spiralia</taxon>
        <taxon>Lophotrochozoa</taxon>
        <taxon>Mollusca</taxon>
        <taxon>Gastropoda</taxon>
        <taxon>Caenogastropoda</taxon>
        <taxon>Littorinimorpha</taxon>
        <taxon>Littorinoidea</taxon>
        <taxon>Littorinidae</taxon>
        <taxon>Littorina</taxon>
    </lineage>
</organism>
<feature type="compositionally biased region" description="Basic and acidic residues" evidence="1">
    <location>
        <begin position="364"/>
        <end position="375"/>
    </location>
</feature>
<keyword evidence="4" id="KW-1185">Reference proteome</keyword>
<dbReference type="CDD" id="cd09487">
    <property type="entry name" value="SAM_superfamily"/>
    <property type="match status" value="2"/>
</dbReference>
<dbReference type="Pfam" id="PF00536">
    <property type="entry name" value="SAM_1"/>
    <property type="match status" value="1"/>
</dbReference>
<evidence type="ECO:0000313" key="4">
    <source>
        <dbReference type="Proteomes" id="UP001374579"/>
    </source>
</evidence>
<dbReference type="Proteomes" id="UP001374579">
    <property type="component" value="Unassembled WGS sequence"/>
</dbReference>
<feature type="compositionally biased region" description="Acidic residues" evidence="1">
    <location>
        <begin position="286"/>
        <end position="295"/>
    </location>
</feature>
<feature type="compositionally biased region" description="Polar residues" evidence="1">
    <location>
        <begin position="305"/>
        <end position="316"/>
    </location>
</feature>
<dbReference type="Pfam" id="PF07647">
    <property type="entry name" value="SAM_2"/>
    <property type="match status" value="1"/>
</dbReference>
<feature type="compositionally biased region" description="Polar residues" evidence="1">
    <location>
        <begin position="376"/>
        <end position="388"/>
    </location>
</feature>
<dbReference type="EMBL" id="JBAMIC010000001">
    <property type="protein sequence ID" value="KAK7114858.1"/>
    <property type="molecule type" value="Genomic_DNA"/>
</dbReference>
<feature type="compositionally biased region" description="Basic and acidic residues" evidence="1">
    <location>
        <begin position="473"/>
        <end position="487"/>
    </location>
</feature>
<proteinExistence type="predicted"/>
<dbReference type="Gene3D" id="1.10.150.50">
    <property type="entry name" value="Transcription Factor, Ets-1"/>
    <property type="match status" value="2"/>
</dbReference>